<accession>A0A850QG33</accession>
<dbReference type="AlphaFoldDB" id="A0A850QG33"/>
<sequence length="103" mass="11348">MSPIAAYLSGQRLILVTGAAWCCWCVLIMLAAPYQPGDFLLVLFILSLLLTYAGCVWMIHPLLTAGLWVGWRLLTLVVTACVPFIMIVVIGHFIGLAVRTWLS</sequence>
<dbReference type="EMBL" id="JABXYJ010000006">
    <property type="protein sequence ID" value="NVO78521.1"/>
    <property type="molecule type" value="Genomic_DNA"/>
</dbReference>
<keyword evidence="1" id="KW-0812">Transmembrane</keyword>
<evidence type="ECO:0000313" key="2">
    <source>
        <dbReference type="EMBL" id="NVO78521.1"/>
    </source>
</evidence>
<keyword evidence="3" id="KW-1185">Reference proteome</keyword>
<feature type="transmembrane region" description="Helical" evidence="1">
    <location>
        <begin position="39"/>
        <end position="59"/>
    </location>
</feature>
<organism evidence="2 3">
    <name type="scientific">Undibacterium oligocarboniphilum</name>
    <dbReference type="NCBI Taxonomy" id="666702"/>
    <lineage>
        <taxon>Bacteria</taxon>
        <taxon>Pseudomonadati</taxon>
        <taxon>Pseudomonadota</taxon>
        <taxon>Betaproteobacteria</taxon>
        <taxon>Burkholderiales</taxon>
        <taxon>Oxalobacteraceae</taxon>
        <taxon>Undibacterium</taxon>
    </lineage>
</organism>
<gene>
    <name evidence="2" type="ORF">HV832_11830</name>
</gene>
<evidence type="ECO:0000256" key="1">
    <source>
        <dbReference type="SAM" id="Phobius"/>
    </source>
</evidence>
<dbReference type="Proteomes" id="UP000588051">
    <property type="component" value="Unassembled WGS sequence"/>
</dbReference>
<evidence type="ECO:0000313" key="3">
    <source>
        <dbReference type="Proteomes" id="UP000588051"/>
    </source>
</evidence>
<comment type="caution">
    <text evidence="2">The sequence shown here is derived from an EMBL/GenBank/DDBJ whole genome shotgun (WGS) entry which is preliminary data.</text>
</comment>
<proteinExistence type="predicted"/>
<protein>
    <submittedName>
        <fullName evidence="2">Uncharacterized protein</fullName>
    </submittedName>
</protein>
<dbReference type="RefSeq" id="WP_176804052.1">
    <property type="nucleotide sequence ID" value="NZ_JABXYJ010000006.1"/>
</dbReference>
<feature type="transmembrane region" description="Helical" evidence="1">
    <location>
        <begin position="71"/>
        <end position="98"/>
    </location>
</feature>
<name>A0A850QG33_9BURK</name>
<keyword evidence="1" id="KW-1133">Transmembrane helix</keyword>
<reference evidence="2 3" key="1">
    <citation type="submission" date="2020-06" db="EMBL/GenBank/DDBJ databases">
        <authorList>
            <person name="Qiu C."/>
            <person name="Liu Z."/>
        </authorList>
    </citation>
    <scope>NUCLEOTIDE SEQUENCE [LARGE SCALE GENOMIC DNA]</scope>
    <source>
        <strain evidence="2 3">EM 1</strain>
    </source>
</reference>
<keyword evidence="1" id="KW-0472">Membrane</keyword>
<feature type="transmembrane region" description="Helical" evidence="1">
    <location>
        <begin position="12"/>
        <end position="32"/>
    </location>
</feature>